<dbReference type="Gene3D" id="3.40.50.720">
    <property type="entry name" value="NAD(P)-binding Rossmann-like Domain"/>
    <property type="match status" value="1"/>
</dbReference>
<organism evidence="3 4">
    <name type="scientific">Acer negundo</name>
    <name type="common">Box elder</name>
    <dbReference type="NCBI Taxonomy" id="4023"/>
    <lineage>
        <taxon>Eukaryota</taxon>
        <taxon>Viridiplantae</taxon>
        <taxon>Streptophyta</taxon>
        <taxon>Embryophyta</taxon>
        <taxon>Tracheophyta</taxon>
        <taxon>Spermatophyta</taxon>
        <taxon>Magnoliopsida</taxon>
        <taxon>eudicotyledons</taxon>
        <taxon>Gunneridae</taxon>
        <taxon>Pentapetalae</taxon>
        <taxon>rosids</taxon>
        <taxon>malvids</taxon>
        <taxon>Sapindales</taxon>
        <taxon>Sapindaceae</taxon>
        <taxon>Hippocastanoideae</taxon>
        <taxon>Acereae</taxon>
        <taxon>Acer</taxon>
    </lineage>
</organism>
<gene>
    <name evidence="3" type="ORF">LWI28_016531</name>
</gene>
<reference evidence="3" key="1">
    <citation type="journal article" date="2022" name="Plant J.">
        <title>Strategies of tolerance reflected in two North American maple genomes.</title>
        <authorList>
            <person name="McEvoy S.L."/>
            <person name="Sezen U.U."/>
            <person name="Trouern-Trend A."/>
            <person name="McMahon S.M."/>
            <person name="Schaberg P.G."/>
            <person name="Yang J."/>
            <person name="Wegrzyn J.L."/>
            <person name="Swenson N.G."/>
        </authorList>
    </citation>
    <scope>NUCLEOTIDE SEQUENCE</scope>
    <source>
        <strain evidence="3">91603</strain>
    </source>
</reference>
<dbReference type="InterPro" id="IPR036291">
    <property type="entry name" value="NAD(P)-bd_dom_sf"/>
</dbReference>
<proteinExistence type="predicted"/>
<dbReference type="EMBL" id="JAJSOW010000104">
    <property type="protein sequence ID" value="KAI9169719.1"/>
    <property type="molecule type" value="Genomic_DNA"/>
</dbReference>
<dbReference type="InterPro" id="IPR050425">
    <property type="entry name" value="NAD(P)_dehydrat-like"/>
</dbReference>
<protein>
    <submittedName>
        <fullName evidence="3">Uncharacterized protein</fullName>
    </submittedName>
</protein>
<name>A0AAD5ILZ4_ACENE</name>
<dbReference type="PANTHER" id="PTHR10366">
    <property type="entry name" value="NAD DEPENDENT EPIMERASE/DEHYDRATASE"/>
    <property type="match status" value="1"/>
</dbReference>
<evidence type="ECO:0000256" key="1">
    <source>
        <dbReference type="ARBA" id="ARBA00022857"/>
    </source>
</evidence>
<evidence type="ECO:0000313" key="4">
    <source>
        <dbReference type="Proteomes" id="UP001064489"/>
    </source>
</evidence>
<dbReference type="SUPFAM" id="SSF51735">
    <property type="entry name" value="NAD(P)-binding Rossmann-fold domains"/>
    <property type="match status" value="1"/>
</dbReference>
<reference evidence="3" key="2">
    <citation type="submission" date="2023-02" db="EMBL/GenBank/DDBJ databases">
        <authorList>
            <person name="Swenson N.G."/>
            <person name="Wegrzyn J.L."/>
            <person name="Mcevoy S.L."/>
        </authorList>
    </citation>
    <scope>NUCLEOTIDE SEQUENCE</scope>
    <source>
        <strain evidence="3">91603</strain>
        <tissue evidence="3">Leaf</tissue>
    </source>
</reference>
<comment type="caution">
    <text evidence="3">The sequence shown here is derived from an EMBL/GenBank/DDBJ whole genome shotgun (WGS) entry which is preliminary data.</text>
</comment>
<dbReference type="Proteomes" id="UP001064489">
    <property type="component" value="Chromosome 7"/>
</dbReference>
<accession>A0AAD5ILZ4</accession>
<keyword evidence="1" id="KW-0521">NADP</keyword>
<sequence length="191" mass="21682">MRFRERITNSAIGADFKLSNTVTKASGHGMNRHRWCRRGDLADPAHSQTAHHWIPVEQELGNQDLSRLEAVQGLVPTGQNRRQAGQVAVTLELMEVTLELMEVTLELTTVALWQLQRNRLHSRLLVKTLLEKGHTVRTTVRDPENVGKVGFLWEFNGAKERLKMIKADLLEEGSFDEAIKGVDGCFTRHHQ</sequence>
<keyword evidence="2" id="KW-0560">Oxidoreductase</keyword>
<dbReference type="GO" id="GO:0016616">
    <property type="term" value="F:oxidoreductase activity, acting on the CH-OH group of donors, NAD or NADP as acceptor"/>
    <property type="evidence" value="ECO:0007669"/>
    <property type="project" value="TreeGrafter"/>
</dbReference>
<evidence type="ECO:0000313" key="3">
    <source>
        <dbReference type="EMBL" id="KAI9169719.1"/>
    </source>
</evidence>
<keyword evidence="4" id="KW-1185">Reference proteome</keyword>
<dbReference type="AlphaFoldDB" id="A0AAD5ILZ4"/>
<evidence type="ECO:0000256" key="2">
    <source>
        <dbReference type="ARBA" id="ARBA00023002"/>
    </source>
</evidence>
<dbReference type="PANTHER" id="PTHR10366:SF503">
    <property type="entry name" value="TETRAKETIDE ALPHA-PYRONE REDUCTASE 2"/>
    <property type="match status" value="1"/>
</dbReference>